<name>A0A645I3F1_9ZZZZ</name>
<organism evidence="1">
    <name type="scientific">bioreactor metagenome</name>
    <dbReference type="NCBI Taxonomy" id="1076179"/>
    <lineage>
        <taxon>unclassified sequences</taxon>
        <taxon>metagenomes</taxon>
        <taxon>ecological metagenomes</taxon>
    </lineage>
</organism>
<comment type="caution">
    <text evidence="1">The sequence shown here is derived from an EMBL/GenBank/DDBJ whole genome shotgun (WGS) entry which is preliminary data.</text>
</comment>
<dbReference type="EMBL" id="VSSQ01105695">
    <property type="protein sequence ID" value="MPN45650.1"/>
    <property type="molecule type" value="Genomic_DNA"/>
</dbReference>
<gene>
    <name evidence="1" type="ORF">SDC9_193219</name>
</gene>
<evidence type="ECO:0000313" key="1">
    <source>
        <dbReference type="EMBL" id="MPN45650.1"/>
    </source>
</evidence>
<proteinExistence type="predicted"/>
<protein>
    <submittedName>
        <fullName evidence="1">Uncharacterized protein</fullName>
    </submittedName>
</protein>
<reference evidence="1" key="1">
    <citation type="submission" date="2019-08" db="EMBL/GenBank/DDBJ databases">
        <authorList>
            <person name="Kucharzyk K."/>
            <person name="Murdoch R.W."/>
            <person name="Higgins S."/>
            <person name="Loffler F."/>
        </authorList>
    </citation>
    <scope>NUCLEOTIDE SEQUENCE</scope>
</reference>
<dbReference type="AlphaFoldDB" id="A0A645I3F1"/>
<accession>A0A645I3F1</accession>
<sequence>MMKTMRFQPGTFLEVDDLAGGRKVVMVCKDGVTFWDMLDAKEATPLVIHPSMNPVEIGTFAQFSAAKGLQRATRKVIAFLRRRLDTRLDSDPLFVMRVLWFAAQKGAGDAYEPDDGILDWACEQAQSQQQAAARIHGYAEKFCVA</sequence>